<organism evidence="6 7">
    <name type="scientific">Austrofundulus limnaeus</name>
    <name type="common">Annual killifish</name>
    <dbReference type="NCBI Taxonomy" id="52670"/>
    <lineage>
        <taxon>Eukaryota</taxon>
        <taxon>Metazoa</taxon>
        <taxon>Chordata</taxon>
        <taxon>Craniata</taxon>
        <taxon>Vertebrata</taxon>
        <taxon>Euteleostomi</taxon>
        <taxon>Actinopterygii</taxon>
        <taxon>Neopterygii</taxon>
        <taxon>Teleostei</taxon>
        <taxon>Neoteleostei</taxon>
        <taxon>Acanthomorphata</taxon>
        <taxon>Ovalentaria</taxon>
        <taxon>Atherinomorphae</taxon>
        <taxon>Cyprinodontiformes</taxon>
        <taxon>Rivulidae</taxon>
        <taxon>Austrofundulus</taxon>
    </lineage>
</organism>
<dbReference type="SUPFAM" id="SSF52540">
    <property type="entry name" value="P-loop containing nucleoside triphosphate hydrolases"/>
    <property type="match status" value="2"/>
</dbReference>
<accession>A0A2I4CS38</accession>
<name>A0A2I4CS38_AUSLI</name>
<gene>
    <name evidence="7" type="primary">LOC106531474</name>
</gene>
<evidence type="ECO:0000259" key="5">
    <source>
        <dbReference type="PROSITE" id="PS51720"/>
    </source>
</evidence>
<feature type="region of interest" description="Disordered" evidence="4">
    <location>
        <begin position="525"/>
        <end position="558"/>
    </location>
</feature>
<dbReference type="OrthoDB" id="8954335at2759"/>
<feature type="domain" description="AIG1-type G" evidence="5">
    <location>
        <begin position="319"/>
        <end position="520"/>
    </location>
</feature>
<dbReference type="InterPro" id="IPR006703">
    <property type="entry name" value="G_AIG1"/>
</dbReference>
<keyword evidence="3" id="KW-0342">GTP-binding</keyword>
<dbReference type="Gene3D" id="3.40.50.300">
    <property type="entry name" value="P-loop containing nucleotide triphosphate hydrolases"/>
    <property type="match status" value="3"/>
</dbReference>
<evidence type="ECO:0000256" key="3">
    <source>
        <dbReference type="ARBA" id="ARBA00023134"/>
    </source>
</evidence>
<dbReference type="InParanoid" id="A0A2I4CS38"/>
<dbReference type="PANTHER" id="PTHR10903:SF188">
    <property type="entry name" value="GTPASE IMAP FAMILY MEMBER 2-LIKE-RELATED"/>
    <property type="match status" value="1"/>
</dbReference>
<dbReference type="RefSeq" id="XP_013882804.1">
    <property type="nucleotide sequence ID" value="XM_014027350.1"/>
</dbReference>
<dbReference type="GeneID" id="106531474"/>
<comment type="similarity">
    <text evidence="1">Belongs to the TRAFAC class TrmE-Era-EngA-EngB-Septin-like GTPase superfamily. AIG1/Toc34/Toc159-like paraseptin GTPase family. IAN subfamily.</text>
</comment>
<evidence type="ECO:0000313" key="7">
    <source>
        <dbReference type="RefSeq" id="XP_013882804.1"/>
    </source>
</evidence>
<reference evidence="7" key="1">
    <citation type="submission" date="2025-08" db="UniProtKB">
        <authorList>
            <consortium name="RefSeq"/>
        </authorList>
    </citation>
    <scope>IDENTIFICATION</scope>
</reference>
<dbReference type="PANTHER" id="PTHR10903">
    <property type="entry name" value="GTPASE, IMAP FAMILY MEMBER-RELATED"/>
    <property type="match status" value="1"/>
</dbReference>
<dbReference type="Proteomes" id="UP000192220">
    <property type="component" value="Unplaced"/>
</dbReference>
<feature type="non-terminal residue" evidence="7">
    <location>
        <position position="558"/>
    </location>
</feature>
<dbReference type="KEGG" id="alim:106531474"/>
<dbReference type="AlphaFoldDB" id="A0A2I4CS38"/>
<dbReference type="InterPro" id="IPR027417">
    <property type="entry name" value="P-loop_NTPase"/>
</dbReference>
<keyword evidence="6" id="KW-1185">Reference proteome</keyword>
<dbReference type="InterPro" id="IPR045058">
    <property type="entry name" value="GIMA/IAN/Toc"/>
</dbReference>
<evidence type="ECO:0000313" key="6">
    <source>
        <dbReference type="Proteomes" id="UP000192220"/>
    </source>
</evidence>
<evidence type="ECO:0000256" key="2">
    <source>
        <dbReference type="ARBA" id="ARBA00022741"/>
    </source>
</evidence>
<dbReference type="GO" id="GO:0005525">
    <property type="term" value="F:GTP binding"/>
    <property type="evidence" value="ECO:0007669"/>
    <property type="project" value="UniProtKB-KW"/>
</dbReference>
<dbReference type="PROSITE" id="PS51720">
    <property type="entry name" value="G_AIG1"/>
    <property type="match status" value="1"/>
</dbReference>
<evidence type="ECO:0000256" key="1">
    <source>
        <dbReference type="ARBA" id="ARBA00008535"/>
    </source>
</evidence>
<dbReference type="Pfam" id="PF04548">
    <property type="entry name" value="AIG1"/>
    <property type="match status" value="3"/>
</dbReference>
<proteinExistence type="inferred from homology"/>
<evidence type="ECO:0000256" key="4">
    <source>
        <dbReference type="SAM" id="MobiDB-lite"/>
    </source>
</evidence>
<sequence length="558" mass="63880">MFLLVLQPEYFTEEHKQRLESILESFSDQSFDHSIVLISEPREESSGSVEQFVQHPVLKDIIQKCKVKMLLKKSFERQELLTVMGEMLEELKGEHVTGDVYEEAFQRLPAALQTKVQQESKLHENSEPAHPLRIVLFGKSNDKKSTLGNIIIQKTEFHPPKLFSYKQCVSASGTWNRKPVTVIKTPDFSSLSFEKVRQEMKNCVSLCHPGPNVLLLLVKPTEFTEDDRKTLKFLLSLFDQDAFKHSMILITHDERGQNLSVEQLIKHCRQSHFLDSKENQVYERQELMQKIETIVCENKGEYLKLKEGDDSVMVFNESKPVLNLILFGRRGAGKTSVVDAILRSSRFGPQPDPSQCVKTQGEVGGRWVSLLELPALCGKPEEAAKESFRCVSLCDPEGVHAFILVLPVAPLTDEDKGELQIIQDTFSPRVKDFIMILFTVDSDPADPAVLNFIKETKEIQELCQSCGGRYFVLNVKDKKQIPQLLETVDQTGSESSRGFTKETFTRANMERVLKLQADLQDVRHKVDTDSELRGRLEEKEEEMRNKEEEMKNKEEEMK</sequence>
<keyword evidence="2" id="KW-0547">Nucleotide-binding</keyword>
<dbReference type="STRING" id="52670.A0A2I4CS38"/>
<protein>
    <submittedName>
        <fullName evidence="7">GTPase IMAP family member 8</fullName>
    </submittedName>
</protein>